<dbReference type="PANTHER" id="PTHR47027">
    <property type="entry name" value="REVERSE TRANSCRIPTASE DOMAIN-CONTAINING PROTEIN"/>
    <property type="match status" value="1"/>
</dbReference>
<proteinExistence type="predicted"/>
<evidence type="ECO:0000313" key="2">
    <source>
        <dbReference type="EMBL" id="KAJ7416841.1"/>
    </source>
</evidence>
<protein>
    <submittedName>
        <fullName evidence="2">Uncharacterized protein</fullName>
    </submittedName>
</protein>
<accession>A0ABQ9D8B3</accession>
<comment type="caution">
    <text evidence="2">The sequence shown here is derived from an EMBL/GenBank/DDBJ whole genome shotgun (WGS) entry which is preliminary data.</text>
</comment>
<dbReference type="EMBL" id="WHWB01033797">
    <property type="protein sequence ID" value="KAJ7416841.1"/>
    <property type="molecule type" value="Genomic_DNA"/>
</dbReference>
<keyword evidence="3" id="KW-1185">Reference proteome</keyword>
<reference evidence="2" key="1">
    <citation type="submission" date="2019-10" db="EMBL/GenBank/DDBJ databases">
        <authorList>
            <person name="Soares A.E.R."/>
            <person name="Aleixo A."/>
            <person name="Schneider P."/>
            <person name="Miyaki C.Y."/>
            <person name="Schneider M.P."/>
            <person name="Mello C."/>
            <person name="Vasconcelos A.T.R."/>
        </authorList>
    </citation>
    <scope>NUCLEOTIDE SEQUENCE</scope>
    <source>
        <tissue evidence="2">Muscle</tissue>
    </source>
</reference>
<evidence type="ECO:0000313" key="3">
    <source>
        <dbReference type="Proteomes" id="UP001145742"/>
    </source>
</evidence>
<organism evidence="2 3">
    <name type="scientific">Willisornis vidua</name>
    <name type="common">Xingu scale-backed antbird</name>
    <dbReference type="NCBI Taxonomy" id="1566151"/>
    <lineage>
        <taxon>Eukaryota</taxon>
        <taxon>Metazoa</taxon>
        <taxon>Chordata</taxon>
        <taxon>Craniata</taxon>
        <taxon>Vertebrata</taxon>
        <taxon>Euteleostomi</taxon>
        <taxon>Archelosauria</taxon>
        <taxon>Archosauria</taxon>
        <taxon>Dinosauria</taxon>
        <taxon>Saurischia</taxon>
        <taxon>Theropoda</taxon>
        <taxon>Coelurosauria</taxon>
        <taxon>Aves</taxon>
        <taxon>Neognathae</taxon>
        <taxon>Neoaves</taxon>
        <taxon>Telluraves</taxon>
        <taxon>Australaves</taxon>
        <taxon>Passeriformes</taxon>
        <taxon>Thamnophilidae</taxon>
        <taxon>Willisornis</taxon>
    </lineage>
</organism>
<gene>
    <name evidence="2" type="ORF">WISP_68248</name>
</gene>
<feature type="compositionally biased region" description="Polar residues" evidence="1">
    <location>
        <begin position="1"/>
        <end position="13"/>
    </location>
</feature>
<feature type="region of interest" description="Disordered" evidence="1">
    <location>
        <begin position="1"/>
        <end position="21"/>
    </location>
</feature>
<name>A0ABQ9D8B3_9PASS</name>
<dbReference type="Proteomes" id="UP001145742">
    <property type="component" value="Unassembled WGS sequence"/>
</dbReference>
<sequence length="140" mass="15717">MNYHQISMMQASPCTRKKEKNQTAQITEAGVTSIEAMLMRTQLRWAGHVSRMEDHRLPKIVPYGELATGCCKRGAPKKTYKDSLKQHLSLGHIDCHLLYPPIGIHGGPPVITLLLPLRTHSESVLRRKDNAERTILANIA</sequence>
<evidence type="ECO:0000256" key="1">
    <source>
        <dbReference type="SAM" id="MobiDB-lite"/>
    </source>
</evidence>
<dbReference type="PANTHER" id="PTHR47027:SF30">
    <property type="entry name" value="THAP-TYPE DOMAIN-CONTAINING PROTEIN"/>
    <property type="match status" value="1"/>
</dbReference>